<organism evidence="2 3">
    <name type="scientific">Hymenobacter taeanensis</name>
    <dbReference type="NCBI Taxonomy" id="2735321"/>
    <lineage>
        <taxon>Bacteria</taxon>
        <taxon>Pseudomonadati</taxon>
        <taxon>Bacteroidota</taxon>
        <taxon>Cytophagia</taxon>
        <taxon>Cytophagales</taxon>
        <taxon>Hymenobacteraceae</taxon>
        <taxon>Hymenobacter</taxon>
    </lineage>
</organism>
<evidence type="ECO:0000313" key="3">
    <source>
        <dbReference type="Proteomes" id="UP000501623"/>
    </source>
</evidence>
<dbReference type="EMBL" id="CP053538">
    <property type="protein sequence ID" value="QJX47846.1"/>
    <property type="molecule type" value="Genomic_DNA"/>
</dbReference>
<dbReference type="RefSeq" id="WP_171591937.1">
    <property type="nucleotide sequence ID" value="NZ_CP053538.1"/>
</dbReference>
<name>A0A6M6BIA6_9BACT</name>
<protein>
    <submittedName>
        <fullName evidence="2">Uncharacterized protein</fullName>
    </submittedName>
</protein>
<keyword evidence="3" id="KW-1185">Reference proteome</keyword>
<dbReference type="AlphaFoldDB" id="A0A6M6BIA6"/>
<accession>A0A6M6BIA6</accession>
<gene>
    <name evidence="2" type="ORF">HMJ29_13190</name>
</gene>
<evidence type="ECO:0000313" key="2">
    <source>
        <dbReference type="EMBL" id="QJX47846.1"/>
    </source>
</evidence>
<dbReference type="Proteomes" id="UP000501623">
    <property type="component" value="Chromosome"/>
</dbReference>
<proteinExistence type="predicted"/>
<sequence>MAREPGRRPSRRLAGRLPRPLQQHLPPLPAAIGAAYFRSHCHGAGARRNHRP</sequence>
<reference evidence="2 3" key="1">
    <citation type="submission" date="2020-05" db="EMBL/GenBank/DDBJ databases">
        <title>Complete genome sequence of Hymenobacter sp. TS19 in Coasted Sand Dune.</title>
        <authorList>
            <person name="Lee J.-H."/>
            <person name="Jung J.-H."/>
            <person name="Jeong S."/>
            <person name="Zhao L."/>
            <person name="Kim M.-K."/>
            <person name="Seo H.-S."/>
            <person name="Lim S."/>
        </authorList>
    </citation>
    <scope>NUCLEOTIDE SEQUENCE [LARGE SCALE GENOMIC DNA]</scope>
    <source>
        <strain evidence="2 3">TS19</strain>
    </source>
</reference>
<evidence type="ECO:0000256" key="1">
    <source>
        <dbReference type="SAM" id="MobiDB-lite"/>
    </source>
</evidence>
<dbReference type="KEGG" id="hts:HMJ29_13190"/>
<feature type="compositionally biased region" description="Low complexity" evidence="1">
    <location>
        <begin position="16"/>
        <end position="25"/>
    </location>
</feature>
<feature type="region of interest" description="Disordered" evidence="1">
    <location>
        <begin position="1"/>
        <end position="26"/>
    </location>
</feature>